<dbReference type="Gene3D" id="3.30.2130.10">
    <property type="entry name" value="VC0802-like"/>
    <property type="match status" value="1"/>
</dbReference>
<dbReference type="GO" id="GO:0006520">
    <property type="term" value="P:amino acid metabolic process"/>
    <property type="evidence" value="ECO:0007669"/>
    <property type="project" value="UniProtKB-ARBA"/>
</dbReference>
<reference evidence="3 4" key="1">
    <citation type="journal article" date="2018" name="Nat. Ecol. Evol.">
        <title>Pezizomycetes genomes reveal the molecular basis of ectomycorrhizal truffle lifestyle.</title>
        <authorList>
            <person name="Murat C."/>
            <person name="Payen T."/>
            <person name="Noel B."/>
            <person name="Kuo A."/>
            <person name="Morin E."/>
            <person name="Chen J."/>
            <person name="Kohler A."/>
            <person name="Krizsan K."/>
            <person name="Balestrini R."/>
            <person name="Da Silva C."/>
            <person name="Montanini B."/>
            <person name="Hainaut M."/>
            <person name="Levati E."/>
            <person name="Barry K.W."/>
            <person name="Belfiori B."/>
            <person name="Cichocki N."/>
            <person name="Clum A."/>
            <person name="Dockter R.B."/>
            <person name="Fauchery L."/>
            <person name="Guy J."/>
            <person name="Iotti M."/>
            <person name="Le Tacon F."/>
            <person name="Lindquist E.A."/>
            <person name="Lipzen A."/>
            <person name="Malagnac F."/>
            <person name="Mello A."/>
            <person name="Molinier V."/>
            <person name="Miyauchi S."/>
            <person name="Poulain J."/>
            <person name="Riccioni C."/>
            <person name="Rubini A."/>
            <person name="Sitrit Y."/>
            <person name="Splivallo R."/>
            <person name="Traeger S."/>
            <person name="Wang M."/>
            <person name="Zifcakova L."/>
            <person name="Wipf D."/>
            <person name="Zambonelli A."/>
            <person name="Paolocci F."/>
            <person name="Nowrousian M."/>
            <person name="Ottonello S."/>
            <person name="Baldrian P."/>
            <person name="Spatafora J.W."/>
            <person name="Henrissat B."/>
            <person name="Nagy L.G."/>
            <person name="Aury J.M."/>
            <person name="Wincker P."/>
            <person name="Grigoriev I.V."/>
            <person name="Bonfante P."/>
            <person name="Martin F.M."/>
        </authorList>
    </citation>
    <scope>NUCLEOTIDE SEQUENCE [LARGE SCALE GENOMIC DNA]</scope>
    <source>
        <strain evidence="3 4">120613-1</strain>
    </source>
</reference>
<name>A0A3N4JYH0_9PEZI</name>
<dbReference type="InterPro" id="IPR051719">
    <property type="entry name" value="CASTOR_mTORC1"/>
</dbReference>
<evidence type="ECO:0000313" key="3">
    <source>
        <dbReference type="EMBL" id="RPB03426.1"/>
    </source>
</evidence>
<evidence type="ECO:0000313" key="4">
    <source>
        <dbReference type="Proteomes" id="UP000276215"/>
    </source>
</evidence>
<organism evidence="3 4">
    <name type="scientific">Choiromyces venosus 120613-1</name>
    <dbReference type="NCBI Taxonomy" id="1336337"/>
    <lineage>
        <taxon>Eukaryota</taxon>
        <taxon>Fungi</taxon>
        <taxon>Dikarya</taxon>
        <taxon>Ascomycota</taxon>
        <taxon>Pezizomycotina</taxon>
        <taxon>Pezizomycetes</taxon>
        <taxon>Pezizales</taxon>
        <taxon>Tuberaceae</taxon>
        <taxon>Choiromyces</taxon>
    </lineage>
</organism>
<feature type="region of interest" description="Disordered" evidence="1">
    <location>
        <begin position="188"/>
        <end position="213"/>
    </location>
</feature>
<dbReference type="GO" id="GO:0046394">
    <property type="term" value="P:carboxylic acid biosynthetic process"/>
    <property type="evidence" value="ECO:0007669"/>
    <property type="project" value="UniProtKB-ARBA"/>
</dbReference>
<dbReference type="Pfam" id="PF13840">
    <property type="entry name" value="ACT_7"/>
    <property type="match status" value="1"/>
</dbReference>
<dbReference type="PANTHER" id="PTHR31131">
    <property type="entry name" value="CHROMOSOME 1, WHOLE GENOME SHOTGUN SEQUENCE"/>
    <property type="match status" value="1"/>
</dbReference>
<dbReference type="EMBL" id="ML120362">
    <property type="protein sequence ID" value="RPB03426.1"/>
    <property type="molecule type" value="Genomic_DNA"/>
</dbReference>
<evidence type="ECO:0000256" key="1">
    <source>
        <dbReference type="SAM" id="MobiDB-lite"/>
    </source>
</evidence>
<gene>
    <name evidence="3" type="ORF">L873DRAFT_1826119</name>
</gene>
<sequence>MTYMSASIQFLECRLSLIHIPLHLYPHFVQAILSLILPSISSSSEERKAWDEDLVPDYHSAGRPSSSIRNFVNISVTPVECSVVCSTVQVENLFAPIIQTLSSSHREEVKISEDEFVAIQVDGEGLDAGQRVLDLTSPLALAGVSIFFLTTYFSDYILVPSKNRSNVTKALQRRGFVFEKHTEAFVTSPSHHRHSSSASSFNITPPSPPPTTTVDELQIKTFETLRKQSVVPQVNKNTRLVLCAGRRSVNKGRGSDDRGLYLGLVKCLISKPQFLSVTLTDAEPASLLLEKEMLSMFGSDDVLLGSKEDVLIPILLDLRGLPVDSTGIVCGVAGRLVGGTTGGILDRSEAIEMSYLSTARAGTVIVAEDDLARAIAALGM</sequence>
<dbReference type="AlphaFoldDB" id="A0A3N4JYH0"/>
<dbReference type="Proteomes" id="UP000276215">
    <property type="component" value="Unassembled WGS sequence"/>
</dbReference>
<dbReference type="InterPro" id="IPR027795">
    <property type="entry name" value="CASTOR_ACT_dom"/>
</dbReference>
<dbReference type="SUPFAM" id="SSF55021">
    <property type="entry name" value="ACT-like"/>
    <property type="match status" value="1"/>
</dbReference>
<evidence type="ECO:0000259" key="2">
    <source>
        <dbReference type="Pfam" id="PF13840"/>
    </source>
</evidence>
<dbReference type="InterPro" id="IPR045865">
    <property type="entry name" value="ACT-like_dom_sf"/>
</dbReference>
<proteinExistence type="predicted"/>
<dbReference type="PANTHER" id="PTHR31131:SF6">
    <property type="entry name" value="CASTOR ACT DOMAIN-CONTAINING PROTEIN"/>
    <property type="match status" value="1"/>
</dbReference>
<protein>
    <recommendedName>
        <fullName evidence="2">CASTOR ACT domain-containing protein</fullName>
    </recommendedName>
</protein>
<feature type="domain" description="CASTOR ACT" evidence="2">
    <location>
        <begin position="112"/>
        <end position="173"/>
    </location>
</feature>
<accession>A0A3N4JYH0</accession>
<dbReference type="OrthoDB" id="58529at2759"/>
<keyword evidence="4" id="KW-1185">Reference proteome</keyword>